<evidence type="ECO:0000313" key="10">
    <source>
        <dbReference type="Proteomes" id="UP001560019"/>
    </source>
</evidence>
<evidence type="ECO:0000256" key="4">
    <source>
        <dbReference type="ARBA" id="ARBA00022452"/>
    </source>
</evidence>
<keyword evidence="4" id="KW-1134">Transmembrane beta strand</keyword>
<comment type="subcellular location">
    <subcellularLocation>
        <location evidence="1">Cell outer membrane</location>
    </subcellularLocation>
</comment>
<dbReference type="Gene3D" id="1.20.1600.10">
    <property type="entry name" value="Outer membrane efflux proteins (OEP)"/>
    <property type="match status" value="1"/>
</dbReference>
<reference evidence="9 10" key="1">
    <citation type="submission" date="2024-06" db="EMBL/GenBank/DDBJ databases">
        <title>Genome of Rhodovulum iodosum, a marine photoferrotroph.</title>
        <authorList>
            <person name="Bianchini G."/>
            <person name="Nikeleit V."/>
            <person name="Kappler A."/>
            <person name="Bryce C."/>
            <person name="Sanchez-Baracaldo P."/>
        </authorList>
    </citation>
    <scope>NUCLEOTIDE SEQUENCE [LARGE SCALE GENOMIC DNA]</scope>
    <source>
        <strain evidence="9 10">UT/N1</strain>
    </source>
</reference>
<dbReference type="PANTHER" id="PTHR30026:SF22">
    <property type="entry name" value="OUTER MEMBRANE EFFLUX PROTEIN"/>
    <property type="match status" value="1"/>
</dbReference>
<dbReference type="Pfam" id="PF02321">
    <property type="entry name" value="OEP"/>
    <property type="match status" value="2"/>
</dbReference>
<accession>A0ABV3XPG5</accession>
<dbReference type="NCBIfam" id="TIGR01844">
    <property type="entry name" value="type_I_sec_TolC"/>
    <property type="match status" value="1"/>
</dbReference>
<keyword evidence="10" id="KW-1185">Reference proteome</keyword>
<dbReference type="EMBL" id="JBEHHI010000001">
    <property type="protein sequence ID" value="MEX5727104.1"/>
    <property type="molecule type" value="Genomic_DNA"/>
</dbReference>
<evidence type="ECO:0000313" key="9">
    <source>
        <dbReference type="EMBL" id="MEX5727104.1"/>
    </source>
</evidence>
<sequence length="461" mass="48642">MGNIFRQTAAGLALLCAVAVPAGARAETLTDAMIAAYKNSNLLEQNRALLRAADEDVAQAVAALRPIVSFIARATKTHVAPSNPSAAAPTTSTEATLALSAELTLYDNGRNRLAVESAKEAVMATRSDLIGVEQDVLLNAVSAYMDVRRALENVALRQSNVRLISQELQATRDRFDVGEVTRTDVSIAEAALAEARSNLVAAEGDLVAAREGFKLAVGRYPGPLTGIPPTPDLPATVNAARDIAVRRHPDIVSAQHNVTVARLSVARARAALGPTVTAGAEIGVDDYGNDSSSLSLTLSQPIYRGGQLRSVERQALAGADQASAGLLQTVRAIDQEVGTSWASLSTARAQLSATREQISAAQLAYEGTREEANLGSRTTLDVLDSEQDLLDARAARINAEANQYVAVYALLSAMGLLTVDHLGLGIPTYDPVAYYNAVRNAPVTSVQGDRLDRVLKSIGRE</sequence>
<organism evidence="9 10">
    <name type="scientific">Rhodovulum iodosum</name>
    <dbReference type="NCBI Taxonomy" id="68291"/>
    <lineage>
        <taxon>Bacteria</taxon>
        <taxon>Pseudomonadati</taxon>
        <taxon>Pseudomonadota</taxon>
        <taxon>Alphaproteobacteria</taxon>
        <taxon>Rhodobacterales</taxon>
        <taxon>Paracoccaceae</taxon>
        <taxon>Rhodovulum</taxon>
    </lineage>
</organism>
<dbReference type="PANTHER" id="PTHR30026">
    <property type="entry name" value="OUTER MEMBRANE PROTEIN TOLC"/>
    <property type="match status" value="1"/>
</dbReference>
<dbReference type="Proteomes" id="UP001560019">
    <property type="component" value="Unassembled WGS sequence"/>
</dbReference>
<gene>
    <name evidence="9" type="ORF">Ga0609869_000457</name>
</gene>
<keyword evidence="5" id="KW-0812">Transmembrane</keyword>
<dbReference type="InterPro" id="IPR003423">
    <property type="entry name" value="OMP_efflux"/>
</dbReference>
<keyword evidence="7" id="KW-0998">Cell outer membrane</keyword>
<keyword evidence="6" id="KW-0472">Membrane</keyword>
<evidence type="ECO:0000256" key="3">
    <source>
        <dbReference type="ARBA" id="ARBA00022448"/>
    </source>
</evidence>
<dbReference type="SUPFAM" id="SSF56954">
    <property type="entry name" value="Outer membrane efflux proteins (OEP)"/>
    <property type="match status" value="1"/>
</dbReference>
<dbReference type="InterPro" id="IPR051906">
    <property type="entry name" value="TolC-like"/>
</dbReference>
<protein>
    <submittedName>
        <fullName evidence="9">Outer membrane protein</fullName>
    </submittedName>
</protein>
<evidence type="ECO:0000256" key="7">
    <source>
        <dbReference type="ARBA" id="ARBA00023237"/>
    </source>
</evidence>
<feature type="chain" id="PRO_5047223050" evidence="8">
    <location>
        <begin position="27"/>
        <end position="461"/>
    </location>
</feature>
<dbReference type="RefSeq" id="WP_125408170.1">
    <property type="nucleotide sequence ID" value="NZ_JBEHHI010000001.1"/>
</dbReference>
<keyword evidence="8" id="KW-0732">Signal</keyword>
<name>A0ABV3XPG5_9RHOB</name>
<evidence type="ECO:0000256" key="2">
    <source>
        <dbReference type="ARBA" id="ARBA00007613"/>
    </source>
</evidence>
<comment type="similarity">
    <text evidence="2">Belongs to the outer membrane factor (OMF) (TC 1.B.17) family.</text>
</comment>
<evidence type="ECO:0000256" key="8">
    <source>
        <dbReference type="SAM" id="SignalP"/>
    </source>
</evidence>
<evidence type="ECO:0000256" key="1">
    <source>
        <dbReference type="ARBA" id="ARBA00004442"/>
    </source>
</evidence>
<keyword evidence="3" id="KW-0813">Transport</keyword>
<dbReference type="InterPro" id="IPR010130">
    <property type="entry name" value="T1SS_OMP_TolC"/>
</dbReference>
<proteinExistence type="inferred from homology"/>
<evidence type="ECO:0000256" key="5">
    <source>
        <dbReference type="ARBA" id="ARBA00022692"/>
    </source>
</evidence>
<feature type="signal peptide" evidence="8">
    <location>
        <begin position="1"/>
        <end position="26"/>
    </location>
</feature>
<comment type="caution">
    <text evidence="9">The sequence shown here is derived from an EMBL/GenBank/DDBJ whole genome shotgun (WGS) entry which is preliminary data.</text>
</comment>
<evidence type="ECO:0000256" key="6">
    <source>
        <dbReference type="ARBA" id="ARBA00023136"/>
    </source>
</evidence>